<feature type="compositionally biased region" description="Polar residues" evidence="2">
    <location>
        <begin position="1150"/>
        <end position="1165"/>
    </location>
</feature>
<organism evidence="3 4">
    <name type="scientific">Solanum verrucosum</name>
    <dbReference type="NCBI Taxonomy" id="315347"/>
    <lineage>
        <taxon>Eukaryota</taxon>
        <taxon>Viridiplantae</taxon>
        <taxon>Streptophyta</taxon>
        <taxon>Embryophyta</taxon>
        <taxon>Tracheophyta</taxon>
        <taxon>Spermatophyta</taxon>
        <taxon>Magnoliopsida</taxon>
        <taxon>eudicotyledons</taxon>
        <taxon>Gunneridae</taxon>
        <taxon>Pentapetalae</taxon>
        <taxon>asterids</taxon>
        <taxon>lamiids</taxon>
        <taxon>Solanales</taxon>
        <taxon>Solanaceae</taxon>
        <taxon>Solanoideae</taxon>
        <taxon>Solaneae</taxon>
        <taxon>Solanum</taxon>
    </lineage>
</organism>
<keyword evidence="4" id="KW-1185">Reference proteome</keyword>
<evidence type="ECO:0000313" key="4">
    <source>
        <dbReference type="Proteomes" id="UP001234989"/>
    </source>
</evidence>
<dbReference type="Proteomes" id="UP001234989">
    <property type="component" value="Chromosome 12"/>
</dbReference>
<feature type="region of interest" description="Disordered" evidence="2">
    <location>
        <begin position="1299"/>
        <end position="1323"/>
    </location>
</feature>
<evidence type="ECO:0000256" key="1">
    <source>
        <dbReference type="SAM" id="Coils"/>
    </source>
</evidence>
<feature type="compositionally biased region" description="Basic and acidic residues" evidence="2">
    <location>
        <begin position="1166"/>
        <end position="1185"/>
    </location>
</feature>
<feature type="region of interest" description="Disordered" evidence="2">
    <location>
        <begin position="921"/>
        <end position="949"/>
    </location>
</feature>
<dbReference type="EMBL" id="CP133623">
    <property type="protein sequence ID" value="WMV57411.1"/>
    <property type="molecule type" value="Genomic_DNA"/>
</dbReference>
<feature type="region of interest" description="Disordered" evidence="2">
    <location>
        <begin position="1458"/>
        <end position="1488"/>
    </location>
</feature>
<feature type="region of interest" description="Disordered" evidence="2">
    <location>
        <begin position="396"/>
        <end position="442"/>
    </location>
</feature>
<feature type="compositionally biased region" description="Polar residues" evidence="2">
    <location>
        <begin position="637"/>
        <end position="657"/>
    </location>
</feature>
<evidence type="ECO:0000256" key="2">
    <source>
        <dbReference type="SAM" id="MobiDB-lite"/>
    </source>
</evidence>
<feature type="compositionally biased region" description="Basic and acidic residues" evidence="2">
    <location>
        <begin position="1471"/>
        <end position="1483"/>
    </location>
</feature>
<proteinExistence type="predicted"/>
<feature type="compositionally biased region" description="Polar residues" evidence="2">
    <location>
        <begin position="1186"/>
        <end position="1196"/>
    </location>
</feature>
<reference evidence="3" key="1">
    <citation type="submission" date="2023-08" db="EMBL/GenBank/DDBJ databases">
        <title>A de novo genome assembly of Solanum verrucosum Schlechtendal, a Mexican diploid species geographically isolated from the other diploid A-genome species in potato relatives.</title>
        <authorList>
            <person name="Hosaka K."/>
        </authorList>
    </citation>
    <scope>NUCLEOTIDE SEQUENCE</scope>
    <source>
        <tissue evidence="3">Young leaves</tissue>
    </source>
</reference>
<evidence type="ECO:0000313" key="3">
    <source>
        <dbReference type="EMBL" id="WMV57411.1"/>
    </source>
</evidence>
<feature type="region of interest" description="Disordered" evidence="2">
    <location>
        <begin position="1079"/>
        <end position="1197"/>
    </location>
</feature>
<feature type="compositionally biased region" description="Low complexity" evidence="2">
    <location>
        <begin position="1110"/>
        <end position="1123"/>
    </location>
</feature>
<keyword evidence="1" id="KW-0175">Coiled coil</keyword>
<feature type="compositionally biased region" description="Polar residues" evidence="2">
    <location>
        <begin position="721"/>
        <end position="730"/>
    </location>
</feature>
<feature type="region of interest" description="Disordered" evidence="2">
    <location>
        <begin position="871"/>
        <end position="903"/>
    </location>
</feature>
<sequence length="1576" mass="174823">MGDTDVQSLIPTQFNGSASVLTKLPDHPRHRSSLSSLASTWISTENRSFILNCETVRTYGEQGSTNAKQCNFRISGLYKFKCLLVTPKVERGIEGVYERSQSEDSTILVKEGRGKMESSMLLDYAVFQLSPKRSRCELFVSSDGNTEKLASGLLKPFVTHLKVAEEQVALAVQSIKLEVKRCKNYETWFTKGTLERFVRFVSTPEVLELVNTLDAEMSQLEAARRIYSQGEGYQFSSTGSGGSGVTVAADATKKELLRAIDVRLTAVRQDLSTASSRAAAAGFNLDTVSELQMFADQFGAHRLNEACNKFISLSERRPDLINPWKGVPRDDQAVRCSYGSDMSIDEDPAISVQPSTLSHSTNQESYFIKQQQHPHHLDQYMPLIGQQLTPLLQHSRESNIKSEEKGKEREVIAEKEKEEDTSSKKAESTEHSRHKRRLSVQDRISLFENKQKEESSGSAGKPVVGKPVELQRLSSGVSVPPVTEKAVLRRWSGASDMSIDLTGDKDTESPQCTPSASVSQSKPKEKASGLTDTASFGRPNLCSVPSMVGSSKLNEQTDANLRVAYTNEKEEVAGAKQLTGSCRNIEDYSKSISNSTSDIFDSDGWKEQASGKARSITLIRRDEEKSLKNQLEPGGQLLTSPGSKSNQIASTPNSNFKGFQGGDEFVGSKGQLVHLAAGLKKQGAQQEREYAKAKIWNPEEPGSSDLSVSQRDKASQRTTEDSVQLDSSSRVEVTEYFPAKGIENNSPYLQSRWRSPGETEEVEKVDLAPSEKVAIASASKGEDFRHQLMKLKEQGAAEQIRKAQDCRHESNSGTSKVMLSGKMFMEAQEGPKSFLTPPIGQVQRVRQSKGNQELNDELKMKANELERLFADHKLRAPEDQSNSTRKSKANDMQGWQVATSSNKKPVVDNSLAQLSDNYMLREPSTSSNDIERSAVTPPTKEANNQTFGDFLNRTSSELSFSDGSRGKFYERYMQKRDAKLRAEWNSKRVEKEAKLKALEDSLERSRADMKATFAGSIDKGSAVSGARQRAERLQSFNSRSILKRDQQQLVFEQSDEEEGISEFPKQKKYGEDRYFDETFVGEDGSKNTQNKKQLPVKSFSSSTPRTSLVPVPRSGKKVSSSSSGRRRFPSDNPLAQSVPNFSDIRKENTKSSSAVGKTTRSQSRNYTRDKSSREGVSLVKEDKSWRSQSLRQSSANVGEFREASQLNSDGVVAPLRFQMEQSLNDKFLKKSDSQTFLIKGKDPVFSTRAGLTKKGSPVISKVQDNDNEYDDMVLEPKDTADRLQDKEEEEFENMTAELRSYFDNGEPRLSHDSEKMVTSGSESGDVLRSFSQVDSALEAVLPSDFLSGGAAQDSGGESHVSWNLHAHHPFSYAQEISDVDASVDSPVGSPVSWNSQSLSQTESDASRNRKKWGMAQKPMFVANSAQSQSRKDTSGGFKRLLKFGKKNRGTDNLVDLISATTSEGDDDTEDGRDPYNRSSEYLRKSRMGLSQGHPLDDSLCGDEVFSEQVQSLHTSILALPDNFKSKEDYLSGSSIKGLYKSIPILTTRKELTAGEYLPLPIASEPFQYLTSQVRYH</sequence>
<feature type="region of interest" description="Disordered" evidence="2">
    <location>
        <begin position="678"/>
        <end position="730"/>
    </location>
</feature>
<feature type="region of interest" description="Disordered" evidence="2">
    <location>
        <begin position="1381"/>
        <end position="1409"/>
    </location>
</feature>
<dbReference type="PANTHER" id="PTHR31008">
    <property type="entry name" value="COP1-INTERACTING PROTEIN-RELATED"/>
    <property type="match status" value="1"/>
</dbReference>
<name>A0AAF0V5Z6_SOLVR</name>
<feature type="region of interest" description="Disordered" evidence="2">
    <location>
        <begin position="595"/>
        <end position="663"/>
    </location>
</feature>
<gene>
    <name evidence="3" type="ORF">MTR67_050796</name>
</gene>
<feature type="compositionally biased region" description="Polar residues" evidence="2">
    <location>
        <begin position="509"/>
        <end position="521"/>
    </location>
</feature>
<dbReference type="PANTHER" id="PTHR31008:SF39">
    <property type="entry name" value="COP1-INTERACTING PROTEIN 7"/>
    <property type="match status" value="1"/>
</dbReference>
<feature type="coiled-coil region" evidence="1">
    <location>
        <begin position="981"/>
        <end position="1008"/>
    </location>
</feature>
<feature type="region of interest" description="Disordered" evidence="2">
    <location>
        <begin position="745"/>
        <end position="765"/>
    </location>
</feature>
<accession>A0AAF0V5Z6</accession>
<feature type="region of interest" description="Disordered" evidence="2">
    <location>
        <begin position="491"/>
        <end position="539"/>
    </location>
</feature>
<feature type="compositionally biased region" description="Polar residues" evidence="2">
    <location>
        <begin position="1086"/>
        <end position="1106"/>
    </location>
</feature>
<feature type="compositionally biased region" description="Polar residues" evidence="2">
    <location>
        <begin position="1391"/>
        <end position="1403"/>
    </location>
</feature>
<feature type="compositionally biased region" description="Basic and acidic residues" evidence="2">
    <location>
        <begin position="1305"/>
        <end position="1315"/>
    </location>
</feature>
<protein>
    <recommendedName>
        <fullName evidence="5">COP1-interacting protein 7</fullName>
    </recommendedName>
</protein>
<feature type="compositionally biased region" description="Basic and acidic residues" evidence="2">
    <location>
        <begin position="710"/>
        <end position="720"/>
    </location>
</feature>
<evidence type="ECO:0008006" key="5">
    <source>
        <dbReference type="Google" id="ProtNLM"/>
    </source>
</evidence>
<feature type="compositionally biased region" description="Basic and acidic residues" evidence="2">
    <location>
        <begin position="396"/>
        <end position="431"/>
    </location>
</feature>